<dbReference type="AlphaFoldDB" id="A0A1D6V0U5"/>
<keyword evidence="1" id="KW-0812">Transmembrane</keyword>
<proteinExistence type="predicted"/>
<organism evidence="2">
    <name type="scientific">Stenopirates sp. NKU01</name>
    <dbReference type="NCBI Taxonomy" id="1124183"/>
    <lineage>
        <taxon>Eukaryota</taxon>
        <taxon>Metazoa</taxon>
        <taxon>Ecdysozoa</taxon>
        <taxon>Arthropoda</taxon>
        <taxon>Hexapoda</taxon>
        <taxon>Insecta</taxon>
        <taxon>Pterygota</taxon>
        <taxon>Neoptera</taxon>
        <taxon>Paraneoptera</taxon>
        <taxon>Hemiptera</taxon>
        <taxon>Heteroptera</taxon>
        <taxon>Enicocephalidae</taxon>
        <taxon>Stenopirates</taxon>
    </lineage>
</organism>
<reference evidence="2" key="1">
    <citation type="submission" date="2011-11" db="EMBL/GenBank/DDBJ databases">
        <authorList>
            <person name="Ma Y."/>
            <person name="Lu L."/>
        </authorList>
    </citation>
    <scope>NUCLEOTIDE SEQUENCE</scope>
</reference>
<evidence type="ECO:0000313" key="2">
    <source>
        <dbReference type="EMBL" id="AEV56631.1"/>
    </source>
</evidence>
<keyword evidence="2" id="KW-0496">Mitochondrion</keyword>
<feature type="transmembrane region" description="Helical" evidence="1">
    <location>
        <begin position="21"/>
        <end position="38"/>
    </location>
</feature>
<keyword evidence="1" id="KW-0472">Membrane</keyword>
<accession>A0A1D6V0U5</accession>
<name>A0A1D6V0U5_9HEMI</name>
<gene>
    <name evidence="2" type="primary">ND6</name>
</gene>
<protein>
    <submittedName>
        <fullName evidence="2">NADH dehydrogenase subunit 6</fullName>
    </submittedName>
</protein>
<keyword evidence="1" id="KW-1133">Transmembrane helix</keyword>
<geneLocation type="mitochondrion" evidence="2"/>
<sequence length="161" mass="19437">MLFNTNILKFMIMNLKHPMSMGLNLIIQTLNISMLMYMTSNLSWYSFMLFIMLLGGLMILFMYITSISSNEMFKFSFNMKLIMIKFILNLMMFNYMLNINPINMLNMNFYMLKFNNTMLMMKLFNFNSLMLTIFLFMYLLMTMIFIIYITNIFEGPMRMKN</sequence>
<feature type="transmembrane region" description="Helical" evidence="1">
    <location>
        <begin position="129"/>
        <end position="153"/>
    </location>
</feature>
<feature type="transmembrane region" description="Helical" evidence="1">
    <location>
        <begin position="86"/>
        <end position="109"/>
    </location>
</feature>
<feature type="transmembrane region" description="Helical" evidence="1">
    <location>
        <begin position="44"/>
        <end position="65"/>
    </location>
</feature>
<dbReference type="EMBL" id="JN989543">
    <property type="protein sequence ID" value="AEV56631.1"/>
    <property type="molecule type" value="Genomic_DNA"/>
</dbReference>
<evidence type="ECO:0000256" key="1">
    <source>
        <dbReference type="SAM" id="Phobius"/>
    </source>
</evidence>